<dbReference type="PANTHER" id="PTHR30511:SF3">
    <property type="entry name" value="LYSINE RACEMASE"/>
    <property type="match status" value="1"/>
</dbReference>
<dbReference type="InterPro" id="IPR001608">
    <property type="entry name" value="Ala_racemase_N"/>
</dbReference>
<dbReference type="Pfam" id="PF01168">
    <property type="entry name" value="Ala_racemase_N"/>
    <property type="match status" value="1"/>
</dbReference>
<sequence>MTTPRVEIDLGKIQANARCLVRRLGARGLSVTGVTKAVCGHPDIARAMLDGGVVGLADARIANVVRMRIAGINCPISMIRAPLLSEMEDAIQHCDASYNTEMDTIRKLGAAAKKLGTSHDVILLAEMGDMREGILPENLNECAARVIATPGVALKGIAANFACMGNAAPTGGDMAMLSRLADQVEGACGPFVELVSGGGSANLPWALGEGSTGRVNNLRLGEAILLGTDPVTGHPIAGLHTDAFALFAEVIEARDKPSSIPPASIAPERGMLKLVRSDDLRARTVLAVGQQDTETSGLKFPSGIILIGATCDHTVVDTGKTAVPVGSEMKMGVNYSALMRAMSAPDVAKTVHGKQKVNGSFNDCETQHYLTLV</sequence>
<dbReference type="Proteomes" id="UP001364156">
    <property type="component" value="Chromosome"/>
</dbReference>
<gene>
    <name evidence="5" type="ORF">RZ517_08725</name>
</gene>
<dbReference type="EMBL" id="CP146069">
    <property type="protein sequence ID" value="WWR48237.1"/>
    <property type="molecule type" value="Genomic_DNA"/>
</dbReference>
<keyword evidence="3" id="KW-0413">Isomerase</keyword>
<dbReference type="Gene3D" id="3.20.20.10">
    <property type="entry name" value="Alanine racemase"/>
    <property type="match status" value="1"/>
</dbReference>
<dbReference type="CDD" id="cd06815">
    <property type="entry name" value="PLPDE_III_AR_like_1"/>
    <property type="match status" value="1"/>
</dbReference>
<feature type="domain" description="Alanine racemase N-terminal" evidence="4">
    <location>
        <begin position="8"/>
        <end position="225"/>
    </location>
</feature>
<dbReference type="SUPFAM" id="SSF51419">
    <property type="entry name" value="PLP-binding barrel"/>
    <property type="match status" value="1"/>
</dbReference>
<evidence type="ECO:0000256" key="1">
    <source>
        <dbReference type="ARBA" id="ARBA00001933"/>
    </source>
</evidence>
<dbReference type="InterPro" id="IPR000821">
    <property type="entry name" value="Ala_racemase"/>
</dbReference>
<evidence type="ECO:0000256" key="3">
    <source>
        <dbReference type="ARBA" id="ARBA00023235"/>
    </source>
</evidence>
<evidence type="ECO:0000256" key="2">
    <source>
        <dbReference type="ARBA" id="ARBA00022898"/>
    </source>
</evidence>
<comment type="cofactor">
    <cofactor evidence="1">
        <name>pyridoxal 5'-phosphate</name>
        <dbReference type="ChEBI" id="CHEBI:597326"/>
    </cofactor>
</comment>
<keyword evidence="2" id="KW-0663">Pyridoxal phosphate</keyword>
<dbReference type="RefSeq" id="WP_338551054.1">
    <property type="nucleotide sequence ID" value="NZ_CP146069.1"/>
</dbReference>
<proteinExistence type="predicted"/>
<dbReference type="PANTHER" id="PTHR30511">
    <property type="entry name" value="ALANINE RACEMASE"/>
    <property type="match status" value="1"/>
</dbReference>
<reference evidence="5 6" key="1">
    <citation type="submission" date="2023-10" db="EMBL/GenBank/DDBJ databases">
        <title>Roseovarius strain S88 nov., isolated from a marine algae.</title>
        <authorList>
            <person name="Lee M.W."/>
            <person name="Lee J.K."/>
            <person name="Kim J.M."/>
            <person name="Choi D.G."/>
            <person name="Baek J.H."/>
            <person name="Bayburt H."/>
            <person name="Jung J.J."/>
            <person name="Han D.M."/>
            <person name="Jeon C.O."/>
        </authorList>
    </citation>
    <scope>NUCLEOTIDE SEQUENCE [LARGE SCALE GENOMIC DNA]</scope>
    <source>
        <strain evidence="5 6">S88</strain>
    </source>
</reference>
<organism evidence="5 6">
    <name type="scientific">Roseovarius phycicola</name>
    <dbReference type="NCBI Taxonomy" id="3080976"/>
    <lineage>
        <taxon>Bacteria</taxon>
        <taxon>Pseudomonadati</taxon>
        <taxon>Pseudomonadota</taxon>
        <taxon>Alphaproteobacteria</taxon>
        <taxon>Rhodobacterales</taxon>
        <taxon>Roseobacteraceae</taxon>
        <taxon>Roseovarius</taxon>
    </lineage>
</organism>
<name>A0ABZ2HJU3_9RHOB</name>
<accession>A0ABZ2HJU3</accession>
<protein>
    <submittedName>
        <fullName evidence="5">Alanine/ornithine racemase family PLP-dependent enzyme</fullName>
    </submittedName>
</protein>
<evidence type="ECO:0000313" key="5">
    <source>
        <dbReference type="EMBL" id="WWR48237.1"/>
    </source>
</evidence>
<dbReference type="InterPro" id="IPR029066">
    <property type="entry name" value="PLP-binding_barrel"/>
</dbReference>
<keyword evidence="6" id="KW-1185">Reference proteome</keyword>
<evidence type="ECO:0000313" key="6">
    <source>
        <dbReference type="Proteomes" id="UP001364156"/>
    </source>
</evidence>
<evidence type="ECO:0000259" key="4">
    <source>
        <dbReference type="Pfam" id="PF01168"/>
    </source>
</evidence>